<dbReference type="Proteomes" id="UP000658514">
    <property type="component" value="Unassembled WGS sequence"/>
</dbReference>
<gene>
    <name evidence="2" type="ORF">H6G24_19790</name>
</gene>
<comment type="caution">
    <text evidence="2">The sequence shown here is derived from an EMBL/GenBank/DDBJ whole genome shotgun (WGS) entry which is preliminary data.</text>
</comment>
<dbReference type="GO" id="GO:0016787">
    <property type="term" value="F:hydrolase activity"/>
    <property type="evidence" value="ECO:0007669"/>
    <property type="project" value="UniProtKB-KW"/>
</dbReference>
<dbReference type="EMBL" id="JACJQH010000031">
    <property type="protein sequence ID" value="MBD2197720.1"/>
    <property type="molecule type" value="Genomic_DNA"/>
</dbReference>
<accession>A0ABR8ACI1</accession>
<evidence type="ECO:0000313" key="3">
    <source>
        <dbReference type="Proteomes" id="UP000658514"/>
    </source>
</evidence>
<keyword evidence="3" id="KW-1185">Reference proteome</keyword>
<dbReference type="Pfam" id="PF07176">
    <property type="entry name" value="DUF1400"/>
    <property type="match status" value="1"/>
</dbReference>
<name>A0ABR8ACI1_9CYAN</name>
<evidence type="ECO:0000259" key="1">
    <source>
        <dbReference type="Pfam" id="PF07176"/>
    </source>
</evidence>
<sequence>MQMGRVHKTINIFASVVTLLYTHSAIAAEKVTLKYGIFRPSVSVDELTQFAKTGEVSQSLNFYLNRTGQDPKTVRNILAQEVNANPVVLDRVLNNPIGEFLLDRIGQSVGTPSGQANRQALRSAIVLSASQDSKVSLIEIIQNYPTNEVVVDGERLAQAYNQLYMLGENLQKVLPIPK</sequence>
<keyword evidence="2" id="KW-0378">Hydrolase</keyword>
<dbReference type="InterPro" id="IPR010802">
    <property type="entry name" value="DUF1400"/>
</dbReference>
<feature type="domain" description="DUF1400" evidence="1">
    <location>
        <begin position="27"/>
        <end position="152"/>
    </location>
</feature>
<evidence type="ECO:0000313" key="2">
    <source>
        <dbReference type="EMBL" id="MBD2197720.1"/>
    </source>
</evidence>
<organism evidence="2 3">
    <name type="scientific">Calothrix parietina FACHB-288</name>
    <dbReference type="NCBI Taxonomy" id="2692896"/>
    <lineage>
        <taxon>Bacteria</taxon>
        <taxon>Bacillati</taxon>
        <taxon>Cyanobacteriota</taxon>
        <taxon>Cyanophyceae</taxon>
        <taxon>Nostocales</taxon>
        <taxon>Calotrichaceae</taxon>
        <taxon>Calothrix</taxon>
    </lineage>
</organism>
<proteinExistence type="predicted"/>
<protein>
    <submittedName>
        <fullName evidence="2">Alpha/beta hydrolase</fullName>
    </submittedName>
</protein>
<reference evidence="2 3" key="1">
    <citation type="journal article" date="2020" name="ISME J.">
        <title>Comparative genomics reveals insights into cyanobacterial evolution and habitat adaptation.</title>
        <authorList>
            <person name="Chen M.Y."/>
            <person name="Teng W.K."/>
            <person name="Zhao L."/>
            <person name="Hu C.X."/>
            <person name="Zhou Y.K."/>
            <person name="Han B.P."/>
            <person name="Song L.R."/>
            <person name="Shu W.S."/>
        </authorList>
    </citation>
    <scope>NUCLEOTIDE SEQUENCE [LARGE SCALE GENOMIC DNA]</scope>
    <source>
        <strain evidence="2 3">FACHB-288</strain>
    </source>
</reference>